<dbReference type="AlphaFoldDB" id="A0ABD4XE59"/>
<name>A0ABD4XE59_9RHOB</name>
<dbReference type="Pfam" id="PF11848">
    <property type="entry name" value="DUF3368"/>
    <property type="match status" value="1"/>
</dbReference>
<accession>A0ABD4XE59</accession>
<proteinExistence type="predicted"/>
<dbReference type="EMBL" id="JARCJK010000012">
    <property type="protein sequence ID" value="MDE4167725.1"/>
    <property type="molecule type" value="Genomic_DNA"/>
</dbReference>
<sequence>MARVIVNDASCLIDLRKGRLLHVLCALPYEFIVPLPVRASEILDFTPQEWALLDGSGMATYDLPPAQVGQAFEIKKRHGRLSANDCFCLVTAQAHSDAILLTGDRLLRRVAEDNGINAHGVLWVVDQLLKEGIGDPALLKSALTLWRDDKAVFLPNQLIDNVLRRVR</sequence>
<evidence type="ECO:0000313" key="1">
    <source>
        <dbReference type="EMBL" id="MDE4167725.1"/>
    </source>
</evidence>
<dbReference type="RefSeq" id="WP_274838378.1">
    <property type="nucleotide sequence ID" value="NZ_JARCJE010000009.1"/>
</dbReference>
<dbReference type="Proteomes" id="UP001218364">
    <property type="component" value="Unassembled WGS sequence"/>
</dbReference>
<dbReference type="SUPFAM" id="SSF88723">
    <property type="entry name" value="PIN domain-like"/>
    <property type="match status" value="1"/>
</dbReference>
<evidence type="ECO:0000313" key="2">
    <source>
        <dbReference type="Proteomes" id="UP001218364"/>
    </source>
</evidence>
<dbReference type="InterPro" id="IPR021799">
    <property type="entry name" value="PIN-like_prokaryotic"/>
</dbReference>
<gene>
    <name evidence="1" type="ORF">PXK24_18680</name>
</gene>
<reference evidence="1 2" key="1">
    <citation type="submission" date="2023-02" db="EMBL/GenBank/DDBJ databases">
        <title>Population genomics of bacteria associated with diatom.</title>
        <authorList>
            <person name="Xie J."/>
            <person name="Wang H."/>
        </authorList>
    </citation>
    <scope>NUCLEOTIDE SEQUENCE [LARGE SCALE GENOMIC DNA]</scope>
    <source>
        <strain evidence="1 2">PT47_8</strain>
    </source>
</reference>
<protein>
    <submittedName>
        <fullName evidence="1">PIN domain-containing protein</fullName>
    </submittedName>
</protein>
<comment type="caution">
    <text evidence="1">The sequence shown here is derived from an EMBL/GenBank/DDBJ whole genome shotgun (WGS) entry which is preliminary data.</text>
</comment>
<dbReference type="InterPro" id="IPR029060">
    <property type="entry name" value="PIN-like_dom_sf"/>
</dbReference>
<organism evidence="1 2">
    <name type="scientific">Phaeobacter gallaeciensis</name>
    <dbReference type="NCBI Taxonomy" id="60890"/>
    <lineage>
        <taxon>Bacteria</taxon>
        <taxon>Pseudomonadati</taxon>
        <taxon>Pseudomonadota</taxon>
        <taxon>Alphaproteobacteria</taxon>
        <taxon>Rhodobacterales</taxon>
        <taxon>Roseobacteraceae</taxon>
        <taxon>Phaeobacter</taxon>
    </lineage>
</organism>